<organism evidence="2 3">
    <name type="scientific">Leptospirillum ferrodiazotrophum</name>
    <dbReference type="NCBI Taxonomy" id="412449"/>
    <lineage>
        <taxon>Bacteria</taxon>
        <taxon>Pseudomonadati</taxon>
        <taxon>Nitrospirota</taxon>
        <taxon>Nitrospiria</taxon>
        <taxon>Nitrospirales</taxon>
        <taxon>Nitrospiraceae</taxon>
        <taxon>Leptospirillum</taxon>
    </lineage>
</organism>
<dbReference type="EMBL" id="GG693875">
    <property type="protein sequence ID" value="EES52566.1"/>
    <property type="molecule type" value="Genomic_DNA"/>
</dbReference>
<evidence type="ECO:0000259" key="1">
    <source>
        <dbReference type="Pfam" id="PF01402"/>
    </source>
</evidence>
<dbReference type="Gene3D" id="1.10.1220.10">
    <property type="entry name" value="Met repressor-like"/>
    <property type="match status" value="1"/>
</dbReference>
<dbReference type="Pfam" id="PF01402">
    <property type="entry name" value="RHH_1"/>
    <property type="match status" value="1"/>
</dbReference>
<dbReference type="InterPro" id="IPR002145">
    <property type="entry name" value="CopG"/>
</dbReference>
<dbReference type="SUPFAM" id="SSF47598">
    <property type="entry name" value="Ribbon-helix-helix"/>
    <property type="match status" value="1"/>
</dbReference>
<dbReference type="InterPro" id="IPR013321">
    <property type="entry name" value="Arc_rbn_hlx_hlx"/>
</dbReference>
<sequence length="99" mass="11324">MTSLSIRLPDELESRLSLEARREGKPRSEVIREAIAEYVVRKERERFMLEVAAAASALARDKAARSEGHEIAEDLADEGLYDLVVAERLEDDPGRKWWK</sequence>
<dbReference type="GO" id="GO:0006355">
    <property type="term" value="P:regulation of DNA-templated transcription"/>
    <property type="evidence" value="ECO:0007669"/>
    <property type="project" value="InterPro"/>
</dbReference>
<evidence type="ECO:0000313" key="3">
    <source>
        <dbReference type="Proteomes" id="UP000009374"/>
    </source>
</evidence>
<dbReference type="AlphaFoldDB" id="C6HXV4"/>
<gene>
    <name evidence="2" type="ORF">UBAL3_93200068</name>
</gene>
<accession>C6HXV4</accession>
<protein>
    <submittedName>
        <fullName evidence="2">Putative transcriptional regulator, CopG family</fullName>
    </submittedName>
</protein>
<proteinExistence type="predicted"/>
<keyword evidence="3" id="KW-1185">Reference proteome</keyword>
<feature type="domain" description="Ribbon-helix-helix protein CopG" evidence="1">
    <location>
        <begin position="3"/>
        <end position="42"/>
    </location>
</feature>
<reference evidence="2 3" key="1">
    <citation type="journal article" date="2009" name="Appl. Environ. Microbiol.">
        <title>Community genomic and proteomic analyses of chemoautotrophic iron-oxidizing "Leptospirillum rubarum" (Group II) and "Leptospirillum ferrodiazotrophum" (Group III) bacteria in acid mine drainage biofilms.</title>
        <authorList>
            <person name="Goltsman D.S."/>
            <person name="Denef V.J."/>
            <person name="Singer S.W."/>
            <person name="VerBerkmoes N.C."/>
            <person name="Lefsrud M."/>
            <person name="Mueller R.S."/>
            <person name="Dick G.J."/>
            <person name="Sun C.L."/>
            <person name="Wheeler K.E."/>
            <person name="Zemla A."/>
            <person name="Baker B.J."/>
            <person name="Hauser L."/>
            <person name="Land M."/>
            <person name="Shah M.B."/>
            <person name="Thelen M.P."/>
            <person name="Hettich R.L."/>
            <person name="Banfield J.F."/>
        </authorList>
    </citation>
    <scope>NUCLEOTIDE SEQUENCE [LARGE SCALE GENOMIC DNA]</scope>
</reference>
<dbReference type="InterPro" id="IPR010985">
    <property type="entry name" value="Ribbon_hlx_hlx"/>
</dbReference>
<dbReference type="Proteomes" id="UP000009374">
    <property type="component" value="Unassembled WGS sequence"/>
</dbReference>
<name>C6HXV4_9BACT</name>
<evidence type="ECO:0000313" key="2">
    <source>
        <dbReference type="EMBL" id="EES52566.1"/>
    </source>
</evidence>